<dbReference type="STRING" id="7260.B4MRZ0"/>
<accession>B4MRZ0</accession>
<dbReference type="InterPro" id="IPR013783">
    <property type="entry name" value="Ig-like_fold"/>
</dbReference>
<keyword evidence="5" id="KW-1185">Reference proteome</keyword>
<dbReference type="PhylomeDB" id="B4MRZ0"/>
<feature type="region of interest" description="Disordered" evidence="2">
    <location>
        <begin position="1"/>
        <end position="22"/>
    </location>
</feature>
<keyword evidence="1" id="KW-0175">Coiled coil</keyword>
<evidence type="ECO:0000256" key="1">
    <source>
        <dbReference type="SAM" id="Coils"/>
    </source>
</evidence>
<dbReference type="InParanoid" id="B4MRZ0"/>
<dbReference type="SUPFAM" id="SSF48726">
    <property type="entry name" value="Immunoglobulin"/>
    <property type="match status" value="1"/>
</dbReference>
<feature type="compositionally biased region" description="Polar residues" evidence="2">
    <location>
        <begin position="1"/>
        <end position="10"/>
    </location>
</feature>
<evidence type="ECO:0000259" key="3">
    <source>
        <dbReference type="PROSITE" id="PS50835"/>
    </source>
</evidence>
<dbReference type="eggNOG" id="ENOG502STDW">
    <property type="taxonomic scope" value="Eukaryota"/>
</dbReference>
<dbReference type="Gene3D" id="2.60.40.10">
    <property type="entry name" value="Immunoglobulins"/>
    <property type="match status" value="1"/>
</dbReference>
<dbReference type="PANTHER" id="PTHR21261">
    <property type="entry name" value="BEAT PROTEIN"/>
    <property type="match status" value="1"/>
</dbReference>
<dbReference type="EMBL" id="CH963850">
    <property type="protein sequence ID" value="EDW74879.1"/>
    <property type="molecule type" value="Genomic_DNA"/>
</dbReference>
<dbReference type="Proteomes" id="UP000007798">
    <property type="component" value="Unassembled WGS sequence"/>
</dbReference>
<sequence>MPVTRSQTAKLASEQRQETPNVDPNVVANVDANVVAVNNDLEKEVEDLRVKMRNMVAVNNDLVKENEDLRVKLSNVVADITQLREKVDSIAADQGAIKEVLTEVAVQRQAPETPFPLKSPAEMRHLESTITPDNQRSHVTEMSVILGQAHLRRSIRKVFSDEMIDAHNMDGTRGKSRLRNYPKIMECLLGGLCLPIKEEEEPVVIELQNEEMEPTVLDCDYTLNNTDSFLTVKWFRDDKTIYQWIRGSPPAPIPDYKNDIDSSYESSMDPNKRYSSLALINPTIDTTGDYKCVVQTGTETITVHQRVQVIDVRNYTLNLYHNKIHNETQLECKVSNVFPKPTLTITSNDEDVVKVVTNNPHHTFFLAFLLFPDV</sequence>
<dbReference type="Pfam" id="PF16064">
    <property type="entry name" value="DUF4806"/>
    <property type="match status" value="1"/>
</dbReference>
<dbReference type="InterPro" id="IPR032071">
    <property type="entry name" value="DUF4806"/>
</dbReference>
<feature type="coiled-coil region" evidence="1">
    <location>
        <begin position="38"/>
        <end position="86"/>
    </location>
</feature>
<name>B4MRZ0_DROWI</name>
<proteinExistence type="predicted"/>
<dbReference type="InterPro" id="IPR007110">
    <property type="entry name" value="Ig-like_dom"/>
</dbReference>
<gene>
    <name evidence="4" type="primary">Dwil\GK15667</name>
    <name evidence="4" type="ORF">Dwil_GK15667</name>
</gene>
<dbReference type="PROSITE" id="PS50835">
    <property type="entry name" value="IG_LIKE"/>
    <property type="match status" value="1"/>
</dbReference>
<dbReference type="PANTHER" id="PTHR21261:SF2">
    <property type="entry name" value="GH04238P-RELATED"/>
    <property type="match status" value="1"/>
</dbReference>
<reference evidence="4 5" key="1">
    <citation type="journal article" date="2007" name="Nature">
        <title>Evolution of genes and genomes on the Drosophila phylogeny.</title>
        <authorList>
            <consortium name="Drosophila 12 Genomes Consortium"/>
            <person name="Clark A.G."/>
            <person name="Eisen M.B."/>
            <person name="Smith D.R."/>
            <person name="Bergman C.M."/>
            <person name="Oliver B."/>
            <person name="Markow T.A."/>
            <person name="Kaufman T.C."/>
            <person name="Kellis M."/>
            <person name="Gelbart W."/>
            <person name="Iyer V.N."/>
            <person name="Pollard D.A."/>
            <person name="Sackton T.B."/>
            <person name="Larracuente A.M."/>
            <person name="Singh N.D."/>
            <person name="Abad J.P."/>
            <person name="Abt D.N."/>
            <person name="Adryan B."/>
            <person name="Aguade M."/>
            <person name="Akashi H."/>
            <person name="Anderson W.W."/>
            <person name="Aquadro C.F."/>
            <person name="Ardell D.H."/>
            <person name="Arguello R."/>
            <person name="Artieri C.G."/>
            <person name="Barbash D.A."/>
            <person name="Barker D."/>
            <person name="Barsanti P."/>
            <person name="Batterham P."/>
            <person name="Batzoglou S."/>
            <person name="Begun D."/>
            <person name="Bhutkar A."/>
            <person name="Blanco E."/>
            <person name="Bosak S.A."/>
            <person name="Bradley R.K."/>
            <person name="Brand A.D."/>
            <person name="Brent M.R."/>
            <person name="Brooks A.N."/>
            <person name="Brown R.H."/>
            <person name="Butlin R.K."/>
            <person name="Caggese C."/>
            <person name="Calvi B.R."/>
            <person name="Bernardo de Carvalho A."/>
            <person name="Caspi A."/>
            <person name="Castrezana S."/>
            <person name="Celniker S.E."/>
            <person name="Chang J.L."/>
            <person name="Chapple C."/>
            <person name="Chatterji S."/>
            <person name="Chinwalla A."/>
            <person name="Civetta A."/>
            <person name="Clifton S.W."/>
            <person name="Comeron J.M."/>
            <person name="Costello J.C."/>
            <person name="Coyne J.A."/>
            <person name="Daub J."/>
            <person name="David R.G."/>
            <person name="Delcher A.L."/>
            <person name="Delehaunty K."/>
            <person name="Do C.B."/>
            <person name="Ebling H."/>
            <person name="Edwards K."/>
            <person name="Eickbush T."/>
            <person name="Evans J.D."/>
            <person name="Filipski A."/>
            <person name="Findeiss S."/>
            <person name="Freyhult E."/>
            <person name="Fulton L."/>
            <person name="Fulton R."/>
            <person name="Garcia A.C."/>
            <person name="Gardiner A."/>
            <person name="Garfield D.A."/>
            <person name="Garvin B.E."/>
            <person name="Gibson G."/>
            <person name="Gilbert D."/>
            <person name="Gnerre S."/>
            <person name="Godfrey J."/>
            <person name="Good R."/>
            <person name="Gotea V."/>
            <person name="Gravely B."/>
            <person name="Greenberg A.J."/>
            <person name="Griffiths-Jones S."/>
            <person name="Gross S."/>
            <person name="Guigo R."/>
            <person name="Gustafson E.A."/>
            <person name="Haerty W."/>
            <person name="Hahn M.W."/>
            <person name="Halligan D.L."/>
            <person name="Halpern A.L."/>
            <person name="Halter G.M."/>
            <person name="Han M.V."/>
            <person name="Heger A."/>
            <person name="Hillier L."/>
            <person name="Hinrichs A.S."/>
            <person name="Holmes I."/>
            <person name="Hoskins R.A."/>
            <person name="Hubisz M.J."/>
            <person name="Hultmark D."/>
            <person name="Huntley M.A."/>
            <person name="Jaffe D.B."/>
            <person name="Jagadeeshan S."/>
            <person name="Jeck W.R."/>
            <person name="Johnson J."/>
            <person name="Jones C.D."/>
            <person name="Jordan W.C."/>
            <person name="Karpen G.H."/>
            <person name="Kataoka E."/>
            <person name="Keightley P.D."/>
            <person name="Kheradpour P."/>
            <person name="Kirkness E.F."/>
            <person name="Koerich L.B."/>
            <person name="Kristiansen K."/>
            <person name="Kudrna D."/>
            <person name="Kulathinal R.J."/>
            <person name="Kumar S."/>
            <person name="Kwok R."/>
            <person name="Lander E."/>
            <person name="Langley C.H."/>
            <person name="Lapoint R."/>
            <person name="Lazzaro B.P."/>
            <person name="Lee S.J."/>
            <person name="Levesque L."/>
            <person name="Li R."/>
            <person name="Lin C.F."/>
            <person name="Lin M.F."/>
            <person name="Lindblad-Toh K."/>
            <person name="Llopart A."/>
            <person name="Long M."/>
            <person name="Low L."/>
            <person name="Lozovsky E."/>
            <person name="Lu J."/>
            <person name="Luo M."/>
            <person name="Machado C.A."/>
            <person name="Makalowski W."/>
            <person name="Marzo M."/>
            <person name="Matsuda M."/>
            <person name="Matzkin L."/>
            <person name="McAllister B."/>
            <person name="McBride C.S."/>
            <person name="McKernan B."/>
            <person name="McKernan K."/>
            <person name="Mendez-Lago M."/>
            <person name="Minx P."/>
            <person name="Mollenhauer M.U."/>
            <person name="Montooth K."/>
            <person name="Mount S.M."/>
            <person name="Mu X."/>
            <person name="Myers E."/>
            <person name="Negre B."/>
            <person name="Newfeld S."/>
            <person name="Nielsen R."/>
            <person name="Noor M.A."/>
            <person name="O'Grady P."/>
            <person name="Pachter L."/>
            <person name="Papaceit M."/>
            <person name="Parisi M.J."/>
            <person name="Parisi M."/>
            <person name="Parts L."/>
            <person name="Pedersen J.S."/>
            <person name="Pesole G."/>
            <person name="Phillippy A.M."/>
            <person name="Ponting C.P."/>
            <person name="Pop M."/>
            <person name="Porcelli D."/>
            <person name="Powell J.R."/>
            <person name="Prohaska S."/>
            <person name="Pruitt K."/>
            <person name="Puig M."/>
            <person name="Quesneville H."/>
            <person name="Ram K.R."/>
            <person name="Rand D."/>
            <person name="Rasmussen M.D."/>
            <person name="Reed L.K."/>
            <person name="Reenan R."/>
            <person name="Reily A."/>
            <person name="Remington K.A."/>
            <person name="Rieger T.T."/>
            <person name="Ritchie M.G."/>
            <person name="Robin C."/>
            <person name="Rogers Y.H."/>
            <person name="Rohde C."/>
            <person name="Rozas J."/>
            <person name="Rubenfield M.J."/>
            <person name="Ruiz A."/>
            <person name="Russo S."/>
            <person name="Salzberg S.L."/>
            <person name="Sanchez-Gracia A."/>
            <person name="Saranga D.J."/>
            <person name="Sato H."/>
            <person name="Schaeffer S.W."/>
            <person name="Schatz M.C."/>
            <person name="Schlenke T."/>
            <person name="Schwartz R."/>
            <person name="Segarra C."/>
            <person name="Singh R.S."/>
            <person name="Sirot L."/>
            <person name="Sirota M."/>
            <person name="Sisneros N.B."/>
            <person name="Smith C.D."/>
            <person name="Smith T.F."/>
            <person name="Spieth J."/>
            <person name="Stage D.E."/>
            <person name="Stark A."/>
            <person name="Stephan W."/>
            <person name="Strausberg R.L."/>
            <person name="Strempel S."/>
            <person name="Sturgill D."/>
            <person name="Sutton G."/>
            <person name="Sutton G.G."/>
            <person name="Tao W."/>
            <person name="Teichmann S."/>
            <person name="Tobari Y.N."/>
            <person name="Tomimura Y."/>
            <person name="Tsolas J.M."/>
            <person name="Valente V.L."/>
            <person name="Venter E."/>
            <person name="Venter J.C."/>
            <person name="Vicario S."/>
            <person name="Vieira F.G."/>
            <person name="Vilella A.J."/>
            <person name="Villasante A."/>
            <person name="Walenz B."/>
            <person name="Wang J."/>
            <person name="Wasserman M."/>
            <person name="Watts T."/>
            <person name="Wilson D."/>
            <person name="Wilson R.K."/>
            <person name="Wing R.A."/>
            <person name="Wolfner M.F."/>
            <person name="Wong A."/>
            <person name="Wong G.K."/>
            <person name="Wu C.I."/>
            <person name="Wu G."/>
            <person name="Yamamoto D."/>
            <person name="Yang H.P."/>
            <person name="Yang S.P."/>
            <person name="Yorke J.A."/>
            <person name="Yoshida K."/>
            <person name="Zdobnov E."/>
            <person name="Zhang P."/>
            <person name="Zhang Y."/>
            <person name="Zimin A.V."/>
            <person name="Baldwin J."/>
            <person name="Abdouelleil A."/>
            <person name="Abdulkadir J."/>
            <person name="Abebe A."/>
            <person name="Abera B."/>
            <person name="Abreu J."/>
            <person name="Acer S.C."/>
            <person name="Aftuck L."/>
            <person name="Alexander A."/>
            <person name="An P."/>
            <person name="Anderson E."/>
            <person name="Anderson S."/>
            <person name="Arachi H."/>
            <person name="Azer M."/>
            <person name="Bachantsang P."/>
            <person name="Barry A."/>
            <person name="Bayul T."/>
            <person name="Berlin A."/>
            <person name="Bessette D."/>
            <person name="Bloom T."/>
            <person name="Blye J."/>
            <person name="Boguslavskiy L."/>
            <person name="Bonnet C."/>
            <person name="Boukhgalter B."/>
            <person name="Bourzgui I."/>
            <person name="Brown A."/>
            <person name="Cahill P."/>
            <person name="Channer S."/>
            <person name="Cheshatsang Y."/>
            <person name="Chuda L."/>
            <person name="Citroen M."/>
            <person name="Collymore A."/>
            <person name="Cooke P."/>
            <person name="Costello M."/>
            <person name="D'Aco K."/>
            <person name="Daza R."/>
            <person name="De Haan G."/>
            <person name="DeGray S."/>
            <person name="DeMaso C."/>
            <person name="Dhargay N."/>
            <person name="Dooley K."/>
            <person name="Dooley E."/>
            <person name="Doricent M."/>
            <person name="Dorje P."/>
            <person name="Dorjee K."/>
            <person name="Dupes A."/>
            <person name="Elong R."/>
            <person name="Falk J."/>
            <person name="Farina A."/>
            <person name="Faro S."/>
            <person name="Ferguson D."/>
            <person name="Fisher S."/>
            <person name="Foley C.D."/>
            <person name="Franke A."/>
            <person name="Friedrich D."/>
            <person name="Gadbois L."/>
            <person name="Gearin G."/>
            <person name="Gearin C.R."/>
            <person name="Giannoukos G."/>
            <person name="Goode T."/>
            <person name="Graham J."/>
            <person name="Grandbois E."/>
            <person name="Grewal S."/>
            <person name="Gyaltsen K."/>
            <person name="Hafez N."/>
            <person name="Hagos B."/>
            <person name="Hall J."/>
            <person name="Henson C."/>
            <person name="Hollinger A."/>
            <person name="Honan T."/>
            <person name="Huard M.D."/>
            <person name="Hughes L."/>
            <person name="Hurhula B."/>
            <person name="Husby M.E."/>
            <person name="Kamat A."/>
            <person name="Kanga B."/>
            <person name="Kashin S."/>
            <person name="Khazanovich D."/>
            <person name="Kisner P."/>
            <person name="Lance K."/>
            <person name="Lara M."/>
            <person name="Lee W."/>
            <person name="Lennon N."/>
            <person name="Letendre F."/>
            <person name="LeVine R."/>
            <person name="Lipovsky A."/>
            <person name="Liu X."/>
            <person name="Liu J."/>
            <person name="Liu S."/>
            <person name="Lokyitsang T."/>
            <person name="Lokyitsang Y."/>
            <person name="Lubonja R."/>
            <person name="Lui A."/>
            <person name="MacDonald P."/>
            <person name="Magnisalis V."/>
            <person name="Maru K."/>
            <person name="Matthews C."/>
            <person name="McCusker W."/>
            <person name="McDonough S."/>
            <person name="Mehta T."/>
            <person name="Meldrim J."/>
            <person name="Meneus L."/>
            <person name="Mihai O."/>
            <person name="Mihalev A."/>
            <person name="Mihova T."/>
            <person name="Mittelman R."/>
            <person name="Mlenga V."/>
            <person name="Montmayeur A."/>
            <person name="Mulrain L."/>
            <person name="Navidi A."/>
            <person name="Naylor J."/>
            <person name="Negash T."/>
            <person name="Nguyen T."/>
            <person name="Nguyen N."/>
            <person name="Nicol R."/>
            <person name="Norbu C."/>
            <person name="Norbu N."/>
            <person name="Novod N."/>
            <person name="O'Neill B."/>
            <person name="Osman S."/>
            <person name="Markiewicz E."/>
            <person name="Oyono O.L."/>
            <person name="Patti C."/>
            <person name="Phunkhang P."/>
            <person name="Pierre F."/>
            <person name="Priest M."/>
            <person name="Raghuraman S."/>
            <person name="Rege F."/>
            <person name="Reyes R."/>
            <person name="Rise C."/>
            <person name="Rogov P."/>
            <person name="Ross K."/>
            <person name="Ryan E."/>
            <person name="Settipalli S."/>
            <person name="Shea T."/>
            <person name="Sherpa N."/>
            <person name="Shi L."/>
            <person name="Shih D."/>
            <person name="Sparrow T."/>
            <person name="Spaulding J."/>
            <person name="Stalker J."/>
            <person name="Stange-Thomann N."/>
            <person name="Stavropoulos S."/>
            <person name="Stone C."/>
            <person name="Strader C."/>
            <person name="Tesfaye S."/>
            <person name="Thomson T."/>
            <person name="Thoulutsang Y."/>
            <person name="Thoulutsang D."/>
            <person name="Topham K."/>
            <person name="Topping I."/>
            <person name="Tsamla T."/>
            <person name="Vassiliev H."/>
            <person name="Vo A."/>
            <person name="Wangchuk T."/>
            <person name="Wangdi T."/>
            <person name="Weiand M."/>
            <person name="Wilkinson J."/>
            <person name="Wilson A."/>
            <person name="Yadav S."/>
            <person name="Young G."/>
            <person name="Yu Q."/>
            <person name="Zembek L."/>
            <person name="Zhong D."/>
            <person name="Zimmer A."/>
            <person name="Zwirko Z."/>
            <person name="Jaffe D.B."/>
            <person name="Alvarez P."/>
            <person name="Brockman W."/>
            <person name="Butler J."/>
            <person name="Chin C."/>
            <person name="Gnerre S."/>
            <person name="Grabherr M."/>
            <person name="Kleber M."/>
            <person name="Mauceli E."/>
            <person name="MacCallum I."/>
        </authorList>
    </citation>
    <scope>NUCLEOTIDE SEQUENCE [LARGE SCALE GENOMIC DNA]</scope>
    <source>
        <strain evidence="5">Tucson 14030-0811.24</strain>
    </source>
</reference>
<dbReference type="OrthoDB" id="6478865at2759"/>
<protein>
    <recommendedName>
        <fullName evidence="3">Ig-like domain-containing protein</fullName>
    </recommendedName>
</protein>
<evidence type="ECO:0000256" key="2">
    <source>
        <dbReference type="SAM" id="MobiDB-lite"/>
    </source>
</evidence>
<dbReference type="AlphaFoldDB" id="B4MRZ0"/>
<organism evidence="4 5">
    <name type="scientific">Drosophila willistoni</name>
    <name type="common">Fruit fly</name>
    <dbReference type="NCBI Taxonomy" id="7260"/>
    <lineage>
        <taxon>Eukaryota</taxon>
        <taxon>Metazoa</taxon>
        <taxon>Ecdysozoa</taxon>
        <taxon>Arthropoda</taxon>
        <taxon>Hexapoda</taxon>
        <taxon>Insecta</taxon>
        <taxon>Pterygota</taxon>
        <taxon>Neoptera</taxon>
        <taxon>Endopterygota</taxon>
        <taxon>Diptera</taxon>
        <taxon>Brachycera</taxon>
        <taxon>Muscomorpha</taxon>
        <taxon>Ephydroidea</taxon>
        <taxon>Drosophilidae</taxon>
        <taxon>Drosophila</taxon>
        <taxon>Sophophora</taxon>
    </lineage>
</organism>
<evidence type="ECO:0000313" key="4">
    <source>
        <dbReference type="EMBL" id="EDW74879.1"/>
    </source>
</evidence>
<dbReference type="HOGENOM" id="CLU_740269_0_0_1"/>
<feature type="domain" description="Ig-like" evidence="3">
    <location>
        <begin position="202"/>
        <end position="302"/>
    </location>
</feature>
<evidence type="ECO:0000313" key="5">
    <source>
        <dbReference type="Proteomes" id="UP000007798"/>
    </source>
</evidence>
<dbReference type="InterPro" id="IPR036179">
    <property type="entry name" value="Ig-like_dom_sf"/>
</dbReference>